<keyword evidence="10" id="KW-1185">Reference proteome</keyword>
<organism evidence="9 10">
    <name type="scientific">Demequina litoralis</name>
    <dbReference type="NCBI Taxonomy" id="3051660"/>
    <lineage>
        <taxon>Bacteria</taxon>
        <taxon>Bacillati</taxon>
        <taxon>Actinomycetota</taxon>
        <taxon>Actinomycetes</taxon>
        <taxon>Micrococcales</taxon>
        <taxon>Demequinaceae</taxon>
        <taxon>Demequina</taxon>
    </lineage>
</organism>
<evidence type="ECO:0000313" key="9">
    <source>
        <dbReference type="EMBL" id="MDN4476110.1"/>
    </source>
</evidence>
<sequence>MTQDPGAAAPTCPRHPDRVSYVRCQRCGRPACPECQRPAAVGIQCVDCVREARANVRPTVNRLGFTSAHGTPYVTVSLVIANVAAFVYGYMVLGKQLWWARWALLPAAGEATGGIGDEWYRWISSGFVHFSIWHIAMNMLVLWQFGSQLEPILGRLRFGLLYGASLVGSSAAVELLADGGAHGGASGAIFGIIAAYAVVLLKLRLDYRALVTTAGLWLVLGFVIPGISWQGHLGGAVVGALTMLAMLRWVDRRTP</sequence>
<keyword evidence="6 7" id="KW-0472">Membrane</keyword>
<feature type="domain" description="Peptidase S54 rhomboid" evidence="8">
    <location>
        <begin position="117"/>
        <end position="248"/>
    </location>
</feature>
<evidence type="ECO:0000256" key="1">
    <source>
        <dbReference type="ARBA" id="ARBA00004141"/>
    </source>
</evidence>
<feature type="transmembrane region" description="Helical" evidence="7">
    <location>
        <begin position="183"/>
        <end position="201"/>
    </location>
</feature>
<dbReference type="InterPro" id="IPR035952">
    <property type="entry name" value="Rhomboid-like_sf"/>
</dbReference>
<feature type="transmembrane region" description="Helical" evidence="7">
    <location>
        <begin position="127"/>
        <end position="146"/>
    </location>
</feature>
<keyword evidence="9" id="KW-0645">Protease</keyword>
<protein>
    <submittedName>
        <fullName evidence="9">Rhomboid family intramembrane serine protease</fullName>
    </submittedName>
</protein>
<dbReference type="Proteomes" id="UP001172728">
    <property type="component" value="Unassembled WGS sequence"/>
</dbReference>
<dbReference type="GO" id="GO:0008233">
    <property type="term" value="F:peptidase activity"/>
    <property type="evidence" value="ECO:0007669"/>
    <property type="project" value="UniProtKB-KW"/>
</dbReference>
<dbReference type="Pfam" id="PF01694">
    <property type="entry name" value="Rhomboid"/>
    <property type="match status" value="1"/>
</dbReference>
<evidence type="ECO:0000256" key="7">
    <source>
        <dbReference type="SAM" id="Phobius"/>
    </source>
</evidence>
<keyword evidence="5 7" id="KW-1133">Transmembrane helix</keyword>
<evidence type="ECO:0000256" key="3">
    <source>
        <dbReference type="ARBA" id="ARBA00022692"/>
    </source>
</evidence>
<dbReference type="SUPFAM" id="SSF144091">
    <property type="entry name" value="Rhomboid-like"/>
    <property type="match status" value="1"/>
</dbReference>
<feature type="transmembrane region" description="Helical" evidence="7">
    <location>
        <begin position="158"/>
        <end position="177"/>
    </location>
</feature>
<evidence type="ECO:0000256" key="4">
    <source>
        <dbReference type="ARBA" id="ARBA00022801"/>
    </source>
</evidence>
<dbReference type="PANTHER" id="PTHR43731:SF14">
    <property type="entry name" value="PRESENILIN-ASSOCIATED RHOMBOID-LIKE PROTEIN, MITOCHONDRIAL"/>
    <property type="match status" value="1"/>
</dbReference>
<evidence type="ECO:0000256" key="5">
    <source>
        <dbReference type="ARBA" id="ARBA00022989"/>
    </source>
</evidence>
<reference evidence="9" key="1">
    <citation type="submission" date="2023-06" db="EMBL/GenBank/DDBJ databases">
        <title>Sysu t00192.</title>
        <authorList>
            <person name="Gao L."/>
            <person name="Fang B.-Z."/>
            <person name="Li W.-J."/>
        </authorList>
    </citation>
    <scope>NUCLEOTIDE SEQUENCE</scope>
    <source>
        <strain evidence="9">SYSU T00192</strain>
    </source>
</reference>
<dbReference type="Gene3D" id="1.20.1540.10">
    <property type="entry name" value="Rhomboid-like"/>
    <property type="match status" value="1"/>
</dbReference>
<dbReference type="EMBL" id="JAUHPW010000006">
    <property type="protein sequence ID" value="MDN4476110.1"/>
    <property type="molecule type" value="Genomic_DNA"/>
</dbReference>
<comment type="subcellular location">
    <subcellularLocation>
        <location evidence="1">Membrane</location>
        <topology evidence="1">Multi-pass membrane protein</topology>
    </subcellularLocation>
</comment>
<feature type="transmembrane region" description="Helical" evidence="7">
    <location>
        <begin position="233"/>
        <end position="250"/>
    </location>
</feature>
<accession>A0ABT8GAE0</accession>
<dbReference type="GO" id="GO:0006508">
    <property type="term" value="P:proteolysis"/>
    <property type="evidence" value="ECO:0007669"/>
    <property type="project" value="UniProtKB-KW"/>
</dbReference>
<keyword evidence="4" id="KW-0378">Hydrolase</keyword>
<dbReference type="InterPro" id="IPR022764">
    <property type="entry name" value="Peptidase_S54_rhomboid_dom"/>
</dbReference>
<proteinExistence type="inferred from homology"/>
<evidence type="ECO:0000256" key="6">
    <source>
        <dbReference type="ARBA" id="ARBA00023136"/>
    </source>
</evidence>
<evidence type="ECO:0000313" key="10">
    <source>
        <dbReference type="Proteomes" id="UP001172728"/>
    </source>
</evidence>
<feature type="transmembrane region" description="Helical" evidence="7">
    <location>
        <begin position="208"/>
        <end position="227"/>
    </location>
</feature>
<gene>
    <name evidence="9" type="ORF">QQX09_09615</name>
</gene>
<dbReference type="InterPro" id="IPR050925">
    <property type="entry name" value="Rhomboid_protease_S54"/>
</dbReference>
<dbReference type="RefSeq" id="WP_301133936.1">
    <property type="nucleotide sequence ID" value="NZ_JAUHPW010000006.1"/>
</dbReference>
<dbReference type="PANTHER" id="PTHR43731">
    <property type="entry name" value="RHOMBOID PROTEASE"/>
    <property type="match status" value="1"/>
</dbReference>
<evidence type="ECO:0000256" key="2">
    <source>
        <dbReference type="ARBA" id="ARBA00009045"/>
    </source>
</evidence>
<evidence type="ECO:0000259" key="8">
    <source>
        <dbReference type="Pfam" id="PF01694"/>
    </source>
</evidence>
<comment type="caution">
    <text evidence="9">The sequence shown here is derived from an EMBL/GenBank/DDBJ whole genome shotgun (WGS) entry which is preliminary data.</text>
</comment>
<name>A0ABT8GAE0_9MICO</name>
<feature type="transmembrane region" description="Helical" evidence="7">
    <location>
        <begin position="72"/>
        <end position="93"/>
    </location>
</feature>
<keyword evidence="3 7" id="KW-0812">Transmembrane</keyword>
<comment type="similarity">
    <text evidence="2">Belongs to the peptidase S54 family.</text>
</comment>